<dbReference type="EMBL" id="JANDHW010000011">
    <property type="protein sequence ID" value="MCP9612559.1"/>
    <property type="molecule type" value="Genomic_DNA"/>
</dbReference>
<keyword evidence="1" id="KW-0732">Signal</keyword>
<dbReference type="Proteomes" id="UP001205603">
    <property type="component" value="Unassembled WGS sequence"/>
</dbReference>
<name>A0ABT1MIV6_9BACT</name>
<reference evidence="2 3" key="1">
    <citation type="submission" date="2022-07" db="EMBL/GenBank/DDBJ databases">
        <title>Fecal culturing of patients with breast cancer.</title>
        <authorList>
            <person name="Teng N.M.Y."/>
            <person name="Kiu R."/>
            <person name="Evans R."/>
            <person name="Baker D.J."/>
            <person name="Zenner C."/>
            <person name="Robinson S.D."/>
            <person name="Hall L.J."/>
        </authorList>
    </citation>
    <scope>NUCLEOTIDE SEQUENCE [LARGE SCALE GENOMIC DNA]</scope>
    <source>
        <strain evidence="2 3">LH1063</strain>
    </source>
</reference>
<evidence type="ECO:0000313" key="2">
    <source>
        <dbReference type="EMBL" id="MCP9612559.1"/>
    </source>
</evidence>
<keyword evidence="3" id="KW-1185">Reference proteome</keyword>
<sequence>MKKTFFSLFTLVVLWSCSSKNQDTSDKGNDPSDVVNVTIDTTVPTDSSFVYTNALELPEFIGFTDFGGGLISDDFGFHILQDDKEGKTVFLFDELAGYDKDGIPSWMLLDTLQVKGTDLNIGWAGNVEKNGKIDPEIMVLLPENTDREAERYTDIVRAWRFNRKNKTIDEISIEGLVCNNDMYSID</sequence>
<feature type="chain" id="PRO_5045800940" description="Lipoprotein" evidence="1">
    <location>
        <begin position="22"/>
        <end position="186"/>
    </location>
</feature>
<evidence type="ECO:0000256" key="1">
    <source>
        <dbReference type="SAM" id="SignalP"/>
    </source>
</evidence>
<evidence type="ECO:0008006" key="4">
    <source>
        <dbReference type="Google" id="ProtNLM"/>
    </source>
</evidence>
<dbReference type="RefSeq" id="WP_255027888.1">
    <property type="nucleotide sequence ID" value="NZ_JANDHW010000011.1"/>
</dbReference>
<proteinExistence type="predicted"/>
<feature type="signal peptide" evidence="1">
    <location>
        <begin position="1"/>
        <end position="21"/>
    </location>
</feature>
<comment type="caution">
    <text evidence="2">The sequence shown here is derived from an EMBL/GenBank/DDBJ whole genome shotgun (WGS) entry which is preliminary data.</text>
</comment>
<accession>A0ABT1MIV6</accession>
<protein>
    <recommendedName>
        <fullName evidence="4">Lipoprotein</fullName>
    </recommendedName>
</protein>
<organism evidence="2 3">
    <name type="scientific">Coprobacter tertius</name>
    <dbReference type="NCBI Taxonomy" id="2944915"/>
    <lineage>
        <taxon>Bacteria</taxon>
        <taxon>Pseudomonadati</taxon>
        <taxon>Bacteroidota</taxon>
        <taxon>Bacteroidia</taxon>
        <taxon>Bacteroidales</taxon>
        <taxon>Barnesiellaceae</taxon>
        <taxon>Coprobacter</taxon>
    </lineage>
</organism>
<gene>
    <name evidence="2" type="ORF">NMU02_10690</name>
</gene>
<evidence type="ECO:0000313" key="3">
    <source>
        <dbReference type="Proteomes" id="UP001205603"/>
    </source>
</evidence>